<dbReference type="SMART" id="SM00260">
    <property type="entry name" value="CheW"/>
    <property type="match status" value="1"/>
</dbReference>
<dbReference type="EMBL" id="JAOYOD010000001">
    <property type="protein sequence ID" value="MCV9386382.1"/>
    <property type="molecule type" value="Genomic_DNA"/>
</dbReference>
<evidence type="ECO:0000313" key="2">
    <source>
        <dbReference type="EMBL" id="MCV9386382.1"/>
    </source>
</evidence>
<gene>
    <name evidence="2" type="ORF">N7U62_06890</name>
</gene>
<evidence type="ECO:0000259" key="1">
    <source>
        <dbReference type="PROSITE" id="PS50851"/>
    </source>
</evidence>
<dbReference type="InterPro" id="IPR036061">
    <property type="entry name" value="CheW-like_dom_sf"/>
</dbReference>
<reference evidence="2 3" key="1">
    <citation type="submission" date="2022-10" db="EMBL/GenBank/DDBJ databases">
        <title>Comparative genomics and taxonomic characterization of three novel marine species of genus Reichenbachiella exhibiting antioxidant and polysaccharide degradation activities.</title>
        <authorList>
            <person name="Muhammad N."/>
            <person name="Lee Y.-J."/>
            <person name="Ko J."/>
            <person name="Kim S.-G."/>
        </authorList>
    </citation>
    <scope>NUCLEOTIDE SEQUENCE [LARGE SCALE GENOMIC DNA]</scope>
    <source>
        <strain evidence="2 3">ABR2-5</strain>
    </source>
</reference>
<dbReference type="PANTHER" id="PTHR22617">
    <property type="entry name" value="CHEMOTAXIS SENSOR HISTIDINE KINASE-RELATED"/>
    <property type="match status" value="1"/>
</dbReference>
<dbReference type="SUPFAM" id="SSF50341">
    <property type="entry name" value="CheW-like"/>
    <property type="match status" value="1"/>
</dbReference>
<dbReference type="Proteomes" id="UP001300692">
    <property type="component" value="Unassembled WGS sequence"/>
</dbReference>
<dbReference type="Gene3D" id="2.40.50.180">
    <property type="entry name" value="CheA-289, Domain 4"/>
    <property type="match status" value="1"/>
</dbReference>
<dbReference type="Pfam" id="PF01584">
    <property type="entry name" value="CheW"/>
    <property type="match status" value="1"/>
</dbReference>
<dbReference type="PANTHER" id="PTHR22617:SF41">
    <property type="entry name" value="CHEMOTAXIS SIGNAL TRANSDUCTION SYSTEM ADAPTOR PROTEIN CHEW"/>
    <property type="match status" value="1"/>
</dbReference>
<dbReference type="PROSITE" id="PS50851">
    <property type="entry name" value="CHEW"/>
    <property type="match status" value="1"/>
</dbReference>
<dbReference type="InterPro" id="IPR002545">
    <property type="entry name" value="CheW-lke_dom"/>
</dbReference>
<proteinExistence type="predicted"/>
<accession>A0ABT3CRS5</accession>
<organism evidence="2 3">
    <name type="scientific">Reichenbachiella ulvae</name>
    <dbReference type="NCBI Taxonomy" id="2980104"/>
    <lineage>
        <taxon>Bacteria</taxon>
        <taxon>Pseudomonadati</taxon>
        <taxon>Bacteroidota</taxon>
        <taxon>Cytophagia</taxon>
        <taxon>Cytophagales</taxon>
        <taxon>Reichenbachiellaceae</taxon>
        <taxon>Reichenbachiella</taxon>
    </lineage>
</organism>
<protein>
    <submittedName>
        <fullName evidence="2">Chemotaxis protein CheW</fullName>
    </submittedName>
</protein>
<keyword evidence="3" id="KW-1185">Reference proteome</keyword>
<dbReference type="RefSeq" id="WP_264137170.1">
    <property type="nucleotide sequence ID" value="NZ_JAOYOD010000001.1"/>
</dbReference>
<comment type="caution">
    <text evidence="2">The sequence shown here is derived from an EMBL/GenBank/DDBJ whole genome shotgun (WGS) entry which is preliminary data.</text>
</comment>
<dbReference type="InterPro" id="IPR039315">
    <property type="entry name" value="CheW"/>
</dbReference>
<sequence length="176" mass="19412">MSSLLDVEVKETIDQKTFLTFDLDKETFAVEVEKVVEIQELTNITPIPNAPKHMAGVQNLRGKILPLIDTKVKFGLDPIKETVDTCIVVIEMEVEGEKTLVGTLVDAVQEVVTVPSAEIQSSPSIDAKFDLDFVSGMFKKGDKFIMLLNLDKTFALDEGDAADNKENQSHAKSKKS</sequence>
<evidence type="ECO:0000313" key="3">
    <source>
        <dbReference type="Proteomes" id="UP001300692"/>
    </source>
</evidence>
<name>A0ABT3CRS5_9BACT</name>
<feature type="domain" description="CheW-like" evidence="1">
    <location>
        <begin position="15"/>
        <end position="159"/>
    </location>
</feature>
<dbReference type="Gene3D" id="2.30.30.40">
    <property type="entry name" value="SH3 Domains"/>
    <property type="match status" value="1"/>
</dbReference>